<dbReference type="RefSeq" id="WP_310271193.1">
    <property type="nucleotide sequence ID" value="NZ_JAVDXW010000001.1"/>
</dbReference>
<protein>
    <recommendedName>
        <fullName evidence="4">Cell wall anchor protein</fullName>
    </recommendedName>
</protein>
<evidence type="ECO:0000313" key="2">
    <source>
        <dbReference type="EMBL" id="MDR7301181.1"/>
    </source>
</evidence>
<feature type="region of interest" description="Disordered" evidence="1">
    <location>
        <begin position="60"/>
        <end position="184"/>
    </location>
</feature>
<comment type="caution">
    <text evidence="2">The sequence shown here is derived from an EMBL/GenBank/DDBJ whole genome shotgun (WGS) entry which is preliminary data.</text>
</comment>
<evidence type="ECO:0000256" key="1">
    <source>
        <dbReference type="SAM" id="MobiDB-lite"/>
    </source>
</evidence>
<proteinExistence type="predicted"/>
<dbReference type="Proteomes" id="UP001180845">
    <property type="component" value="Unassembled WGS sequence"/>
</dbReference>
<keyword evidence="3" id="KW-1185">Reference proteome</keyword>
<dbReference type="AlphaFoldDB" id="A0AAE4CLB6"/>
<organism evidence="2 3">
    <name type="scientific">Haloactinomyces albus</name>
    <dbReference type="NCBI Taxonomy" id="1352928"/>
    <lineage>
        <taxon>Bacteria</taxon>
        <taxon>Bacillati</taxon>
        <taxon>Actinomycetota</taxon>
        <taxon>Actinomycetes</taxon>
        <taxon>Actinopolysporales</taxon>
        <taxon>Actinopolysporaceae</taxon>
        <taxon>Haloactinomyces</taxon>
    </lineage>
</organism>
<dbReference type="InterPro" id="IPR046282">
    <property type="entry name" value="DUF6319"/>
</dbReference>
<gene>
    <name evidence="2" type="ORF">JOF55_001362</name>
</gene>
<feature type="compositionally biased region" description="Low complexity" evidence="1">
    <location>
        <begin position="103"/>
        <end position="114"/>
    </location>
</feature>
<feature type="compositionally biased region" description="Low complexity" evidence="1">
    <location>
        <begin position="143"/>
        <end position="161"/>
    </location>
</feature>
<feature type="compositionally biased region" description="Polar residues" evidence="1">
    <location>
        <begin position="123"/>
        <end position="133"/>
    </location>
</feature>
<accession>A0AAE4CLB6</accession>
<evidence type="ECO:0000313" key="3">
    <source>
        <dbReference type="Proteomes" id="UP001180845"/>
    </source>
</evidence>
<dbReference type="EMBL" id="JAVDXW010000001">
    <property type="protein sequence ID" value="MDR7301181.1"/>
    <property type="molecule type" value="Genomic_DNA"/>
</dbReference>
<sequence length="257" mass="26247">MSQTRALSSDEVRGLREELAAGGTPTVWFTSSAVGVQEGRSGKVTALDEPAEGDFIQVRPAGSKDVLSFSAGEVTVVKPARRSKDTGAAAKSGAAKSGGAGKSGSTAKSGSGDKPTAKAAATESASRPETTESVADGPAKPNSSKGTSTTSSASTGAARTDTAARRKPRQPAGASVTLTAGSDGQWSVEVSNGKKRVLRPMVVPASAVAHAAKALHEDVAQAVEPLLEAAREHQRARVEQLQQELSEAQRMLDDLSE</sequence>
<name>A0AAE4CLB6_9ACTN</name>
<reference evidence="2" key="1">
    <citation type="submission" date="2023-07" db="EMBL/GenBank/DDBJ databases">
        <title>Sequencing the genomes of 1000 actinobacteria strains.</title>
        <authorList>
            <person name="Klenk H.-P."/>
        </authorList>
    </citation>
    <scope>NUCLEOTIDE SEQUENCE</scope>
    <source>
        <strain evidence="2">DSM 45977</strain>
    </source>
</reference>
<evidence type="ECO:0008006" key="4">
    <source>
        <dbReference type="Google" id="ProtNLM"/>
    </source>
</evidence>
<feature type="compositionally biased region" description="Low complexity" evidence="1">
    <location>
        <begin position="86"/>
        <end position="95"/>
    </location>
</feature>
<dbReference type="Pfam" id="PF19844">
    <property type="entry name" value="DUF6319"/>
    <property type="match status" value="1"/>
</dbReference>